<dbReference type="PROSITE" id="PS50112">
    <property type="entry name" value="PAS"/>
    <property type="match status" value="1"/>
</dbReference>
<dbReference type="STRING" id="688867.SAMN05660236_1797"/>
<dbReference type="InterPro" id="IPR000014">
    <property type="entry name" value="PAS"/>
</dbReference>
<feature type="coiled-coil region" evidence="1">
    <location>
        <begin position="407"/>
        <end position="459"/>
    </location>
</feature>
<dbReference type="NCBIfam" id="TIGR00229">
    <property type="entry name" value="sensory_box"/>
    <property type="match status" value="3"/>
</dbReference>
<keyword evidence="1" id="KW-0175">Coiled coil</keyword>
<feature type="coiled-coil region" evidence="1">
    <location>
        <begin position="701"/>
        <end position="745"/>
    </location>
</feature>
<dbReference type="InterPro" id="IPR003018">
    <property type="entry name" value="GAF"/>
</dbReference>
<dbReference type="Gene3D" id="3.30.450.20">
    <property type="entry name" value="PAS domain"/>
    <property type="match status" value="4"/>
</dbReference>
<dbReference type="InterPro" id="IPR001610">
    <property type="entry name" value="PAC"/>
</dbReference>
<name>A0A1T5K433_9BACT</name>
<dbReference type="InterPro" id="IPR052155">
    <property type="entry name" value="Biofilm_reg_signaling"/>
</dbReference>
<sequence length="896" mass="102097">MKVFPYSVIKKTQLNALRLQLSQHQQQIIGATKFVKAIEQGNLDVQYDNIDQDNDEHSLASSLVSMRNQMKKFSSEERQRNWATEGLARFADILRSKNDSLSDLSNQIISHLVKYMDANQGALYIIDEEDSKNIALELVACYAYDRQKHLNQRFALGEGIIGQVVMEKSTTYLKTIPRDYIRITSGLGQGLPRNLLIVPLKIEENVLGVVEIASFKEVKQYQIEFVEKLGESIASTISAVKVSERTKKLLHESQVQAEQMRSQEEEMRQSMEELAATQEEMQRILKEVQSQEGYLNEVLNASKDSIFTVDRNFSIISFNKAFATGVEAMGAIPRKGLDILSVFQQGPQRDIQRTYYTRGLAGETFNITESFDMGGRTTYFVTTYSPLRDEQGNVFATACFAKDVTEMMNARHEAEKLAHDAQQVNEEMKEQEEELRQNMEELSATQEEMQRVLTEVQSKEQYLNEILNASADSIFTLDRDYKIVSFNKAFGVGLEAMGLSIGKGFEMLSIFQQDAKQQAQQRSYYDRALKGEVFQVTDAFDMNGVQSHYINLYSPIRNDKGEVNAIACFAKDITELVNARNEAKEKELYLSNMLNATDDAILTVDKTLHVVMANHVMIKTFRAQGIAMDVGFHITELAKNEAVEEFVMPYKKALGGEVVEMTRDYFDHHYLITYNPLRDLSGEITGVSLFTKDITTQVNLQKQTEKLLAESQQQSEELQAQQEELRQNMEELAATQDEMSRQMNETARISRELEVREGVFSLTTILSEADEHGTITLVNDKLCKVSGYTRDELIGKPHSIFRHPDMPKELFKIFWSTIKKGEAFKGIIKNRAKDGSHYWVDATIVPVKDADGKIVKYIGARYHFEDDEIATILYNRQAAKLKLPELTNVYIKKHQA</sequence>
<dbReference type="SMART" id="SM00086">
    <property type="entry name" value="PAC"/>
    <property type="match status" value="2"/>
</dbReference>
<dbReference type="InterPro" id="IPR013656">
    <property type="entry name" value="PAS_4"/>
</dbReference>
<organism evidence="4 5">
    <name type="scientific">Ohtaekwangia koreensis</name>
    <dbReference type="NCBI Taxonomy" id="688867"/>
    <lineage>
        <taxon>Bacteria</taxon>
        <taxon>Pseudomonadati</taxon>
        <taxon>Bacteroidota</taxon>
        <taxon>Cytophagia</taxon>
        <taxon>Cytophagales</taxon>
        <taxon>Fulvivirgaceae</taxon>
        <taxon>Ohtaekwangia</taxon>
    </lineage>
</organism>
<protein>
    <submittedName>
        <fullName evidence="4">PAS domain S-box-containing protein</fullName>
    </submittedName>
</protein>
<evidence type="ECO:0000259" key="3">
    <source>
        <dbReference type="PROSITE" id="PS50113"/>
    </source>
</evidence>
<dbReference type="Pfam" id="PF13185">
    <property type="entry name" value="GAF_2"/>
    <property type="match status" value="1"/>
</dbReference>
<dbReference type="Gene3D" id="3.30.450.40">
    <property type="match status" value="1"/>
</dbReference>
<dbReference type="PANTHER" id="PTHR44757">
    <property type="entry name" value="DIGUANYLATE CYCLASE DGCP"/>
    <property type="match status" value="1"/>
</dbReference>
<proteinExistence type="predicted"/>
<evidence type="ECO:0000313" key="4">
    <source>
        <dbReference type="EMBL" id="SKC58413.1"/>
    </source>
</evidence>
<accession>A0A1T5K433</accession>
<dbReference type="SUPFAM" id="SSF55785">
    <property type="entry name" value="PYP-like sensor domain (PAS domain)"/>
    <property type="match status" value="4"/>
</dbReference>
<gene>
    <name evidence="4" type="ORF">SAMN05660236_1797</name>
</gene>
<evidence type="ECO:0000259" key="2">
    <source>
        <dbReference type="PROSITE" id="PS50112"/>
    </source>
</evidence>
<evidence type="ECO:0000313" key="5">
    <source>
        <dbReference type="Proteomes" id="UP000190961"/>
    </source>
</evidence>
<feature type="domain" description="PAC" evidence="3">
    <location>
        <begin position="361"/>
        <end position="416"/>
    </location>
</feature>
<dbReference type="Pfam" id="PF08447">
    <property type="entry name" value="PAS_3"/>
    <property type="match status" value="1"/>
</dbReference>
<feature type="domain" description="PAC" evidence="3">
    <location>
        <begin position="822"/>
        <end position="876"/>
    </location>
</feature>
<dbReference type="EMBL" id="FUZU01000001">
    <property type="protein sequence ID" value="SKC58413.1"/>
    <property type="molecule type" value="Genomic_DNA"/>
</dbReference>
<reference evidence="4 5" key="1">
    <citation type="submission" date="2017-02" db="EMBL/GenBank/DDBJ databases">
        <authorList>
            <person name="Peterson S.W."/>
        </authorList>
    </citation>
    <scope>NUCLEOTIDE SEQUENCE [LARGE SCALE GENOMIC DNA]</scope>
    <source>
        <strain evidence="4 5">DSM 25262</strain>
    </source>
</reference>
<dbReference type="CDD" id="cd00130">
    <property type="entry name" value="PAS"/>
    <property type="match status" value="1"/>
</dbReference>
<feature type="coiled-coil region" evidence="1">
    <location>
        <begin position="257"/>
        <end position="291"/>
    </location>
</feature>
<evidence type="ECO:0000256" key="1">
    <source>
        <dbReference type="SAM" id="Coils"/>
    </source>
</evidence>
<dbReference type="OrthoDB" id="1109395at2"/>
<keyword evidence="5" id="KW-1185">Reference proteome</keyword>
<dbReference type="InterPro" id="IPR013655">
    <property type="entry name" value="PAS_fold_3"/>
</dbReference>
<dbReference type="Pfam" id="PF08448">
    <property type="entry name" value="PAS_4"/>
    <property type="match status" value="3"/>
</dbReference>
<dbReference type="SMART" id="SM00091">
    <property type="entry name" value="PAS"/>
    <property type="match status" value="4"/>
</dbReference>
<dbReference type="Proteomes" id="UP000190961">
    <property type="component" value="Unassembled WGS sequence"/>
</dbReference>
<dbReference type="PANTHER" id="PTHR44757:SF2">
    <property type="entry name" value="BIOFILM ARCHITECTURE MAINTENANCE PROTEIN MBAA"/>
    <property type="match status" value="1"/>
</dbReference>
<dbReference type="InterPro" id="IPR000700">
    <property type="entry name" value="PAS-assoc_C"/>
</dbReference>
<dbReference type="InterPro" id="IPR029016">
    <property type="entry name" value="GAF-like_dom_sf"/>
</dbReference>
<dbReference type="InterPro" id="IPR035965">
    <property type="entry name" value="PAS-like_dom_sf"/>
</dbReference>
<dbReference type="PROSITE" id="PS50113">
    <property type="entry name" value="PAC"/>
    <property type="match status" value="2"/>
</dbReference>
<dbReference type="SMART" id="SM00065">
    <property type="entry name" value="GAF"/>
    <property type="match status" value="1"/>
</dbReference>
<dbReference type="AlphaFoldDB" id="A0A1T5K433"/>
<dbReference type="SUPFAM" id="SSF55781">
    <property type="entry name" value="GAF domain-like"/>
    <property type="match status" value="1"/>
</dbReference>
<feature type="domain" description="PAS" evidence="2">
    <location>
        <begin position="745"/>
        <end position="821"/>
    </location>
</feature>
<dbReference type="RefSeq" id="WP_079686312.1">
    <property type="nucleotide sequence ID" value="NZ_FUZU01000001.1"/>
</dbReference>